<dbReference type="EC" id="3.5.1.88" evidence="2"/>
<keyword evidence="2" id="KW-0479">Metal-binding</keyword>
<dbReference type="HOGENOM" id="CLU_061901_5_2_5"/>
<keyword evidence="2" id="KW-0648">Protein biosynthesis</keyword>
<evidence type="ECO:0000256" key="1">
    <source>
        <dbReference type="ARBA" id="ARBA00010759"/>
    </source>
</evidence>
<dbReference type="GO" id="GO:0006412">
    <property type="term" value="P:translation"/>
    <property type="evidence" value="ECO:0007669"/>
    <property type="project" value="UniProtKB-UniRule"/>
</dbReference>
<feature type="active site" evidence="2">
    <location>
        <position position="170"/>
    </location>
</feature>
<dbReference type="EMBL" id="CP000697">
    <property type="protein sequence ID" value="ABQ29599.1"/>
    <property type="molecule type" value="Genomic_DNA"/>
</dbReference>
<dbReference type="PANTHER" id="PTHR10458:SF22">
    <property type="entry name" value="PEPTIDE DEFORMYLASE"/>
    <property type="match status" value="1"/>
</dbReference>
<dbReference type="Proteomes" id="UP000000245">
    <property type="component" value="Chromosome"/>
</dbReference>
<gene>
    <name evidence="2" type="primary">def</name>
    <name evidence="3" type="ordered locus">Acry_0374</name>
</gene>
<comment type="cofactor">
    <cofactor evidence="2">
        <name>Fe(2+)</name>
        <dbReference type="ChEBI" id="CHEBI:29033"/>
    </cofactor>
    <text evidence="2">Binds 1 Fe(2+) ion.</text>
</comment>
<dbReference type="AlphaFoldDB" id="A5FVG7"/>
<feature type="binding site" evidence="2">
    <location>
        <position position="127"/>
    </location>
    <ligand>
        <name>Fe cation</name>
        <dbReference type="ChEBI" id="CHEBI:24875"/>
    </ligand>
</feature>
<dbReference type="GO" id="GO:0046872">
    <property type="term" value="F:metal ion binding"/>
    <property type="evidence" value="ECO:0007669"/>
    <property type="project" value="UniProtKB-KW"/>
</dbReference>
<reference evidence="3 4" key="1">
    <citation type="submission" date="2007-05" db="EMBL/GenBank/DDBJ databases">
        <title>Complete sequence of chromosome of Acidiphilium cryptum JF-5.</title>
        <authorList>
            <consortium name="US DOE Joint Genome Institute"/>
            <person name="Copeland A."/>
            <person name="Lucas S."/>
            <person name="Lapidus A."/>
            <person name="Barry K."/>
            <person name="Detter J.C."/>
            <person name="Glavina del Rio T."/>
            <person name="Hammon N."/>
            <person name="Israni S."/>
            <person name="Dalin E."/>
            <person name="Tice H."/>
            <person name="Pitluck S."/>
            <person name="Sims D."/>
            <person name="Brettin T."/>
            <person name="Bruce D."/>
            <person name="Han C."/>
            <person name="Schmutz J."/>
            <person name="Larimer F."/>
            <person name="Land M."/>
            <person name="Hauser L."/>
            <person name="Kyrpides N."/>
            <person name="Kim E."/>
            <person name="Magnuson T."/>
            <person name="Richardson P."/>
        </authorList>
    </citation>
    <scope>NUCLEOTIDE SEQUENCE [LARGE SCALE GENOMIC DNA]</scope>
    <source>
        <strain evidence="3 4">JF-5</strain>
    </source>
</reference>
<keyword evidence="4" id="KW-1185">Reference proteome</keyword>
<evidence type="ECO:0000313" key="4">
    <source>
        <dbReference type="Proteomes" id="UP000000245"/>
    </source>
</evidence>
<dbReference type="InterPro" id="IPR023635">
    <property type="entry name" value="Peptide_deformylase"/>
</dbReference>
<dbReference type="eggNOG" id="COG0242">
    <property type="taxonomic scope" value="Bacteria"/>
</dbReference>
<keyword evidence="2" id="KW-0408">Iron</keyword>
<dbReference type="STRING" id="349163.Acry_0374"/>
<comment type="similarity">
    <text evidence="1 2">Belongs to the polypeptide deformylase family.</text>
</comment>
<dbReference type="SUPFAM" id="SSF56420">
    <property type="entry name" value="Peptide deformylase"/>
    <property type="match status" value="1"/>
</dbReference>
<evidence type="ECO:0000256" key="2">
    <source>
        <dbReference type="HAMAP-Rule" id="MF_00163"/>
    </source>
</evidence>
<comment type="function">
    <text evidence="2">Removes the formyl group from the N-terminal Met of newly synthesized proteins. Requires at least a dipeptide for an efficient rate of reaction. N-terminal L-methionine is a prerequisite for activity but the enzyme has broad specificity at other positions.</text>
</comment>
<dbReference type="GO" id="GO:0042586">
    <property type="term" value="F:peptide deformylase activity"/>
    <property type="evidence" value="ECO:0007669"/>
    <property type="project" value="UniProtKB-UniRule"/>
</dbReference>
<organism evidence="3 4">
    <name type="scientific">Acidiphilium cryptum (strain JF-5)</name>
    <dbReference type="NCBI Taxonomy" id="349163"/>
    <lineage>
        <taxon>Bacteria</taxon>
        <taxon>Pseudomonadati</taxon>
        <taxon>Pseudomonadota</taxon>
        <taxon>Alphaproteobacteria</taxon>
        <taxon>Acetobacterales</taxon>
        <taxon>Acidocellaceae</taxon>
        <taxon>Acidiphilium</taxon>
    </lineage>
</organism>
<dbReference type="NCBIfam" id="NF001159">
    <property type="entry name" value="PRK00150.1-3"/>
    <property type="match status" value="1"/>
</dbReference>
<keyword evidence="2 3" id="KW-0378">Hydrolase</keyword>
<dbReference type="InterPro" id="IPR036821">
    <property type="entry name" value="Peptide_deformylase_sf"/>
</dbReference>
<dbReference type="PRINTS" id="PR01576">
    <property type="entry name" value="PDEFORMYLASE"/>
</dbReference>
<dbReference type="Pfam" id="PF01327">
    <property type="entry name" value="Pep_deformylase"/>
    <property type="match status" value="1"/>
</dbReference>
<dbReference type="NCBIfam" id="TIGR00079">
    <property type="entry name" value="pept_deformyl"/>
    <property type="match status" value="1"/>
</dbReference>
<name>A5FVG7_ACICJ</name>
<feature type="binding site" evidence="2">
    <location>
        <position position="173"/>
    </location>
    <ligand>
        <name>Fe cation</name>
        <dbReference type="ChEBI" id="CHEBI:24875"/>
    </ligand>
</feature>
<dbReference type="KEGG" id="acr:Acry_0374"/>
<dbReference type="Gene3D" id="3.90.45.10">
    <property type="entry name" value="Peptide deformylase"/>
    <property type="match status" value="1"/>
</dbReference>
<accession>A5FVG7</accession>
<sequence length="209" mass="22289">MPTVLSGLASAIPLCDPAELRHVSGMALLKLARLGHPVLFAKAEPVADPAAPEIARLLHDMAETLADAGGVGLAAPQVHVPLRLFIYRVPESRAGGGEHDGPRGLSAVINPELVLHPGEPVEDWEGCLSIPGMSALVPRAARLTLRAIDATGAPFSREAAGFHARVIQHEADHLDGILYPQRLRDPRLMGFNEEVARFRDEIARAAGEL</sequence>
<dbReference type="HAMAP" id="MF_00163">
    <property type="entry name" value="Pep_deformylase"/>
    <property type="match status" value="1"/>
</dbReference>
<dbReference type="CDD" id="cd00487">
    <property type="entry name" value="Pep_deformylase"/>
    <property type="match status" value="1"/>
</dbReference>
<comment type="catalytic activity">
    <reaction evidence="2">
        <text>N-terminal N-formyl-L-methionyl-[peptide] + H2O = N-terminal L-methionyl-[peptide] + formate</text>
        <dbReference type="Rhea" id="RHEA:24420"/>
        <dbReference type="Rhea" id="RHEA-COMP:10639"/>
        <dbReference type="Rhea" id="RHEA-COMP:10640"/>
        <dbReference type="ChEBI" id="CHEBI:15377"/>
        <dbReference type="ChEBI" id="CHEBI:15740"/>
        <dbReference type="ChEBI" id="CHEBI:49298"/>
        <dbReference type="ChEBI" id="CHEBI:64731"/>
        <dbReference type="EC" id="3.5.1.88"/>
    </reaction>
</comment>
<dbReference type="PIRSF" id="PIRSF004749">
    <property type="entry name" value="Pep_def"/>
    <property type="match status" value="1"/>
</dbReference>
<evidence type="ECO:0000313" key="3">
    <source>
        <dbReference type="EMBL" id="ABQ29599.1"/>
    </source>
</evidence>
<proteinExistence type="inferred from homology"/>
<dbReference type="PANTHER" id="PTHR10458">
    <property type="entry name" value="PEPTIDE DEFORMYLASE"/>
    <property type="match status" value="1"/>
</dbReference>
<feature type="binding site" evidence="2">
    <location>
        <position position="169"/>
    </location>
    <ligand>
        <name>Fe cation</name>
        <dbReference type="ChEBI" id="CHEBI:24875"/>
    </ligand>
</feature>
<protein>
    <recommendedName>
        <fullName evidence="2">Peptide deformylase</fullName>
        <shortName evidence="2">PDF</shortName>
        <ecNumber evidence="2">3.5.1.88</ecNumber>
    </recommendedName>
    <alternativeName>
        <fullName evidence="2">Polypeptide deformylase</fullName>
    </alternativeName>
</protein>